<accession>A0AAN7VWJ6</accession>
<dbReference type="EMBL" id="JAVRQU010000028">
    <property type="protein sequence ID" value="KAK5689871.1"/>
    <property type="molecule type" value="Genomic_DNA"/>
</dbReference>
<evidence type="ECO:0000256" key="2">
    <source>
        <dbReference type="ARBA" id="ARBA00022679"/>
    </source>
</evidence>
<dbReference type="GO" id="GO:0032259">
    <property type="term" value="P:methylation"/>
    <property type="evidence" value="ECO:0007669"/>
    <property type="project" value="UniProtKB-KW"/>
</dbReference>
<dbReference type="PANTHER" id="PTHR43712:SF11">
    <property type="entry name" value="O-METHYLTRANSFERASE (AFU_ORTHOLOGUE AFUA_2G17820)-RELATED"/>
    <property type="match status" value="1"/>
</dbReference>
<evidence type="ECO:0000256" key="3">
    <source>
        <dbReference type="ARBA" id="ARBA00022691"/>
    </source>
</evidence>
<dbReference type="GO" id="GO:0008171">
    <property type="term" value="F:O-methyltransferase activity"/>
    <property type="evidence" value="ECO:0007669"/>
    <property type="project" value="InterPro"/>
</dbReference>
<proteinExistence type="predicted"/>
<protein>
    <recommendedName>
        <fullName evidence="4">O-methyltransferase C-terminal domain-containing protein</fullName>
    </recommendedName>
</protein>
<dbReference type="PANTHER" id="PTHR43712">
    <property type="entry name" value="PUTATIVE (AFU_ORTHOLOGUE AFUA_4G14580)-RELATED"/>
    <property type="match status" value="1"/>
</dbReference>
<dbReference type="SUPFAM" id="SSF53335">
    <property type="entry name" value="S-adenosyl-L-methionine-dependent methyltransferases"/>
    <property type="match status" value="1"/>
</dbReference>
<evidence type="ECO:0000313" key="6">
    <source>
        <dbReference type="Proteomes" id="UP001310594"/>
    </source>
</evidence>
<evidence type="ECO:0000259" key="4">
    <source>
        <dbReference type="Pfam" id="PF00891"/>
    </source>
</evidence>
<name>A0AAN7VWJ6_9PEZI</name>
<keyword evidence="3" id="KW-0949">S-adenosyl-L-methionine</keyword>
<evidence type="ECO:0000313" key="5">
    <source>
        <dbReference type="EMBL" id="KAK5689871.1"/>
    </source>
</evidence>
<reference evidence="5" key="1">
    <citation type="submission" date="2023-08" db="EMBL/GenBank/DDBJ databases">
        <title>Black Yeasts Isolated from many extreme environments.</title>
        <authorList>
            <person name="Coleine C."/>
            <person name="Stajich J.E."/>
            <person name="Selbmann L."/>
        </authorList>
    </citation>
    <scope>NUCLEOTIDE SEQUENCE</scope>
    <source>
        <strain evidence="5">CCFEE 5810</strain>
    </source>
</reference>
<organism evidence="5 6">
    <name type="scientific">Elasticomyces elasticus</name>
    <dbReference type="NCBI Taxonomy" id="574655"/>
    <lineage>
        <taxon>Eukaryota</taxon>
        <taxon>Fungi</taxon>
        <taxon>Dikarya</taxon>
        <taxon>Ascomycota</taxon>
        <taxon>Pezizomycotina</taxon>
        <taxon>Dothideomycetes</taxon>
        <taxon>Dothideomycetidae</taxon>
        <taxon>Mycosphaerellales</taxon>
        <taxon>Teratosphaeriaceae</taxon>
        <taxon>Elasticomyces</taxon>
    </lineage>
</organism>
<evidence type="ECO:0000256" key="1">
    <source>
        <dbReference type="ARBA" id="ARBA00022603"/>
    </source>
</evidence>
<comment type="caution">
    <text evidence="5">The sequence shown here is derived from an EMBL/GenBank/DDBJ whole genome shotgun (WGS) entry which is preliminary data.</text>
</comment>
<keyword evidence="2" id="KW-0808">Transferase</keyword>
<sequence length="295" mass="33049">MITWMGYADEVGENTYAANDTTKLVCTPGMAGGERHHTELLYPIGGTITSLMRTQGFHQFAEDGLKDPFEHAFGCTLWEFLTTNEEHKAAFDLYMAARRPASQKSWFEVYPAAQRLIEMSTLKEGEVLLVDVGGGLGHEVVGFKKAFPEAVGRMVLQDLPATLESVKLPNGIETMGHDFFQPQPVKGKLGFGARIYFLRQIMHDWMDSKCRTILQELVAAMDSDSRLLIDDYVMPATGAEFRPIHMDICMMLYLRAVERTRSQWVALLESVGLEIVEIFTPTNGFESVIEAKLAV</sequence>
<dbReference type="Proteomes" id="UP001310594">
    <property type="component" value="Unassembled WGS sequence"/>
</dbReference>
<dbReference type="PROSITE" id="PS51683">
    <property type="entry name" value="SAM_OMT_II"/>
    <property type="match status" value="1"/>
</dbReference>
<feature type="domain" description="O-methyltransferase C-terminal" evidence="4">
    <location>
        <begin position="63"/>
        <end position="272"/>
    </location>
</feature>
<dbReference type="InterPro" id="IPR016461">
    <property type="entry name" value="COMT-like"/>
</dbReference>
<dbReference type="Gene3D" id="3.40.50.150">
    <property type="entry name" value="Vaccinia Virus protein VP39"/>
    <property type="match status" value="1"/>
</dbReference>
<dbReference type="Pfam" id="PF00891">
    <property type="entry name" value="Methyltransf_2"/>
    <property type="match status" value="1"/>
</dbReference>
<dbReference type="InterPro" id="IPR029063">
    <property type="entry name" value="SAM-dependent_MTases_sf"/>
</dbReference>
<keyword evidence="1" id="KW-0489">Methyltransferase</keyword>
<gene>
    <name evidence="5" type="ORF">LTR97_012631</name>
</gene>
<dbReference type="AlphaFoldDB" id="A0AAN7VWJ6"/>
<dbReference type="InterPro" id="IPR001077">
    <property type="entry name" value="COMT_C"/>
</dbReference>